<dbReference type="Proteomes" id="UP000828390">
    <property type="component" value="Unassembled WGS sequence"/>
</dbReference>
<keyword evidence="3" id="KW-1185">Reference proteome</keyword>
<evidence type="ECO:0000313" key="3">
    <source>
        <dbReference type="Proteomes" id="UP000828390"/>
    </source>
</evidence>
<accession>A0A9D4D715</accession>
<protein>
    <submittedName>
        <fullName evidence="2">Uncharacterized protein</fullName>
    </submittedName>
</protein>
<keyword evidence="1" id="KW-0812">Transmembrane</keyword>
<reference evidence="2" key="1">
    <citation type="journal article" date="2019" name="bioRxiv">
        <title>The Genome of the Zebra Mussel, Dreissena polymorpha: A Resource for Invasive Species Research.</title>
        <authorList>
            <person name="McCartney M.A."/>
            <person name="Auch B."/>
            <person name="Kono T."/>
            <person name="Mallez S."/>
            <person name="Zhang Y."/>
            <person name="Obille A."/>
            <person name="Becker A."/>
            <person name="Abrahante J.E."/>
            <person name="Garbe J."/>
            <person name="Badalamenti J.P."/>
            <person name="Herman A."/>
            <person name="Mangelson H."/>
            <person name="Liachko I."/>
            <person name="Sullivan S."/>
            <person name="Sone E.D."/>
            <person name="Koren S."/>
            <person name="Silverstein K.A.T."/>
            <person name="Beckman K.B."/>
            <person name="Gohl D.M."/>
        </authorList>
    </citation>
    <scope>NUCLEOTIDE SEQUENCE</scope>
    <source>
        <strain evidence="2">Duluth1</strain>
        <tissue evidence="2">Whole animal</tissue>
    </source>
</reference>
<evidence type="ECO:0000256" key="1">
    <source>
        <dbReference type="SAM" id="Phobius"/>
    </source>
</evidence>
<keyword evidence="1" id="KW-1133">Transmembrane helix</keyword>
<dbReference type="AlphaFoldDB" id="A0A9D4D715"/>
<comment type="caution">
    <text evidence="2">The sequence shown here is derived from an EMBL/GenBank/DDBJ whole genome shotgun (WGS) entry which is preliminary data.</text>
</comment>
<evidence type="ECO:0000313" key="2">
    <source>
        <dbReference type="EMBL" id="KAH3739317.1"/>
    </source>
</evidence>
<name>A0A9D4D715_DREPO</name>
<reference evidence="2" key="2">
    <citation type="submission" date="2020-11" db="EMBL/GenBank/DDBJ databases">
        <authorList>
            <person name="McCartney M.A."/>
            <person name="Auch B."/>
            <person name="Kono T."/>
            <person name="Mallez S."/>
            <person name="Becker A."/>
            <person name="Gohl D.M."/>
            <person name="Silverstein K.A.T."/>
            <person name="Koren S."/>
            <person name="Bechman K.B."/>
            <person name="Herman A."/>
            <person name="Abrahante J.E."/>
            <person name="Garbe J."/>
        </authorList>
    </citation>
    <scope>NUCLEOTIDE SEQUENCE</scope>
    <source>
        <strain evidence="2">Duluth1</strain>
        <tissue evidence="2">Whole animal</tissue>
    </source>
</reference>
<organism evidence="2 3">
    <name type="scientific">Dreissena polymorpha</name>
    <name type="common">Zebra mussel</name>
    <name type="synonym">Mytilus polymorpha</name>
    <dbReference type="NCBI Taxonomy" id="45954"/>
    <lineage>
        <taxon>Eukaryota</taxon>
        <taxon>Metazoa</taxon>
        <taxon>Spiralia</taxon>
        <taxon>Lophotrochozoa</taxon>
        <taxon>Mollusca</taxon>
        <taxon>Bivalvia</taxon>
        <taxon>Autobranchia</taxon>
        <taxon>Heteroconchia</taxon>
        <taxon>Euheterodonta</taxon>
        <taxon>Imparidentia</taxon>
        <taxon>Neoheterodontei</taxon>
        <taxon>Myida</taxon>
        <taxon>Dreissenoidea</taxon>
        <taxon>Dreissenidae</taxon>
        <taxon>Dreissena</taxon>
    </lineage>
</organism>
<proteinExistence type="predicted"/>
<keyword evidence="1" id="KW-0472">Membrane</keyword>
<gene>
    <name evidence="2" type="ORF">DPMN_045967</name>
</gene>
<feature type="transmembrane region" description="Helical" evidence="1">
    <location>
        <begin position="86"/>
        <end position="105"/>
    </location>
</feature>
<dbReference type="EMBL" id="JAIWYP010000011">
    <property type="protein sequence ID" value="KAH3739317.1"/>
    <property type="molecule type" value="Genomic_DNA"/>
</dbReference>
<sequence length="153" mass="17361">MSSADGMRDCAHTMSSEGGMRTVFIKCRLQAVCAPCSYNVVCRGFAHCVYTMSSADVMRLAAPILDQKHLEKAKCLRQKELQMNRAIRDAILNILMFWIIFSIAYSNRDGRSYLIHKETMDAFIAPPKKNFPPPNQTKHDLPKFTEVGTYIHS</sequence>